<protein>
    <submittedName>
        <fullName evidence="1">Uncharacterized protein</fullName>
    </submittedName>
</protein>
<accession>A0A0A8YNX0</accession>
<reference evidence="1" key="1">
    <citation type="submission" date="2014-09" db="EMBL/GenBank/DDBJ databases">
        <authorList>
            <person name="Magalhaes I.L.F."/>
            <person name="Oliveira U."/>
            <person name="Santos F.R."/>
            <person name="Vidigal T.H.D.A."/>
            <person name="Brescovit A.D."/>
            <person name="Santos A.J."/>
        </authorList>
    </citation>
    <scope>NUCLEOTIDE SEQUENCE</scope>
    <source>
        <tissue evidence="1">Shoot tissue taken approximately 20 cm above the soil surface</tissue>
    </source>
</reference>
<dbReference type="EMBL" id="GBRH01269376">
    <property type="protein sequence ID" value="JAD28519.1"/>
    <property type="molecule type" value="Transcribed_RNA"/>
</dbReference>
<sequence length="52" mass="5570">MDVRNWLRISCSFGSSSWAFCCMGEAGGVRTLVACMVITSAAWFALSCVTVS</sequence>
<organism evidence="1">
    <name type="scientific">Arundo donax</name>
    <name type="common">Giant reed</name>
    <name type="synonym">Donax arundinaceus</name>
    <dbReference type="NCBI Taxonomy" id="35708"/>
    <lineage>
        <taxon>Eukaryota</taxon>
        <taxon>Viridiplantae</taxon>
        <taxon>Streptophyta</taxon>
        <taxon>Embryophyta</taxon>
        <taxon>Tracheophyta</taxon>
        <taxon>Spermatophyta</taxon>
        <taxon>Magnoliopsida</taxon>
        <taxon>Liliopsida</taxon>
        <taxon>Poales</taxon>
        <taxon>Poaceae</taxon>
        <taxon>PACMAD clade</taxon>
        <taxon>Arundinoideae</taxon>
        <taxon>Arundineae</taxon>
        <taxon>Arundo</taxon>
    </lineage>
</organism>
<evidence type="ECO:0000313" key="1">
    <source>
        <dbReference type="EMBL" id="JAD28519.1"/>
    </source>
</evidence>
<proteinExistence type="predicted"/>
<reference evidence="1" key="2">
    <citation type="journal article" date="2015" name="Data Brief">
        <title>Shoot transcriptome of the giant reed, Arundo donax.</title>
        <authorList>
            <person name="Barrero R.A."/>
            <person name="Guerrero F.D."/>
            <person name="Moolhuijzen P."/>
            <person name="Goolsby J.A."/>
            <person name="Tidwell J."/>
            <person name="Bellgard S.E."/>
            <person name="Bellgard M.I."/>
        </authorList>
    </citation>
    <scope>NUCLEOTIDE SEQUENCE</scope>
    <source>
        <tissue evidence="1">Shoot tissue taken approximately 20 cm above the soil surface</tissue>
    </source>
</reference>
<name>A0A0A8YNX0_ARUDO</name>
<dbReference type="AlphaFoldDB" id="A0A0A8YNX0"/>